<dbReference type="EMBL" id="GDJX01014676">
    <property type="protein sequence ID" value="JAT53260.1"/>
    <property type="molecule type" value="Transcribed_RNA"/>
</dbReference>
<dbReference type="GO" id="GO:0016301">
    <property type="term" value="F:kinase activity"/>
    <property type="evidence" value="ECO:0007669"/>
    <property type="project" value="UniProtKB-KW"/>
</dbReference>
<dbReference type="PANTHER" id="PTHR35750">
    <property type="entry name" value="PHOSPHOLIPID HYDROPEROXIDE GLUTATHIONE PEROXIDASE"/>
    <property type="match status" value="1"/>
</dbReference>
<sequence>RAAGKGEAKRRAASSPPPAAVSAARKGLSVQVPVAVERSPACPVLVPCNLEEGGVQGFKWYGKQLRVDDDGDVAEEFLDEVMPGDSFASDNRGVLPTFKVNHSTRPAAVGKEIIASDGNVRHSVKHRGRLQWV</sequence>
<accession>A0A1D1YF51</accession>
<dbReference type="PANTHER" id="PTHR35750:SF1">
    <property type="entry name" value="PHOSPHOLIPID HYDROPEROXIDE GLUTATHIONE PEROXIDASE"/>
    <property type="match status" value="1"/>
</dbReference>
<reference evidence="2" key="1">
    <citation type="submission" date="2015-07" db="EMBL/GenBank/DDBJ databases">
        <title>Transcriptome Assembly of Anthurium amnicola.</title>
        <authorList>
            <person name="Suzuki J."/>
        </authorList>
    </citation>
    <scope>NUCLEOTIDE SEQUENCE</scope>
</reference>
<feature type="region of interest" description="Disordered" evidence="1">
    <location>
        <begin position="1"/>
        <end position="24"/>
    </location>
</feature>
<protein>
    <submittedName>
        <fullName evidence="2">Dephospho-CoA kinase</fullName>
    </submittedName>
</protein>
<keyword evidence="2" id="KW-0418">Kinase</keyword>
<dbReference type="AlphaFoldDB" id="A0A1D1YF51"/>
<gene>
    <name evidence="2" type="primary">coaE_14</name>
    <name evidence="2" type="ORF">g.48610</name>
</gene>
<evidence type="ECO:0000313" key="2">
    <source>
        <dbReference type="EMBL" id="JAT53260.1"/>
    </source>
</evidence>
<proteinExistence type="predicted"/>
<organism evidence="2">
    <name type="scientific">Anthurium amnicola</name>
    <dbReference type="NCBI Taxonomy" id="1678845"/>
    <lineage>
        <taxon>Eukaryota</taxon>
        <taxon>Viridiplantae</taxon>
        <taxon>Streptophyta</taxon>
        <taxon>Embryophyta</taxon>
        <taxon>Tracheophyta</taxon>
        <taxon>Spermatophyta</taxon>
        <taxon>Magnoliopsida</taxon>
        <taxon>Liliopsida</taxon>
        <taxon>Araceae</taxon>
        <taxon>Pothoideae</taxon>
        <taxon>Potheae</taxon>
        <taxon>Anthurium</taxon>
    </lineage>
</organism>
<feature type="non-terminal residue" evidence="2">
    <location>
        <position position="1"/>
    </location>
</feature>
<keyword evidence="2" id="KW-0808">Transferase</keyword>
<evidence type="ECO:0000256" key="1">
    <source>
        <dbReference type="SAM" id="MobiDB-lite"/>
    </source>
</evidence>
<feature type="compositionally biased region" description="Basic and acidic residues" evidence="1">
    <location>
        <begin position="1"/>
        <end position="10"/>
    </location>
</feature>
<name>A0A1D1YF51_9ARAE</name>